<accession>A0AAC8Q2J0</accession>
<reference evidence="2 4" key="2">
    <citation type="submission" date="2018-08" db="EMBL/GenBank/DDBJ databases">
        <title>Genomic Encyclopedia of Archaeal and Bacterial Type Strains, Phase II (KMG-II): from individual species to whole genera.</title>
        <authorList>
            <person name="Goeker M."/>
        </authorList>
    </citation>
    <scope>NUCLEOTIDE SEQUENCE [LARGE SCALE GENOMIC DNA]</scope>
    <source>
        <strain evidence="2 4">DSM 2261</strain>
    </source>
</reference>
<reference evidence="1 3" key="1">
    <citation type="submission" date="2015-05" db="EMBL/GenBank/DDBJ databases">
        <title>Genome assembly of Archangium gephyra DSM 2261.</title>
        <authorList>
            <person name="Sharma G."/>
            <person name="Subramanian S."/>
        </authorList>
    </citation>
    <scope>NUCLEOTIDE SEQUENCE [LARGE SCALE GENOMIC DNA]</scope>
    <source>
        <strain evidence="1 3">DSM 2261</strain>
    </source>
</reference>
<dbReference type="EMBL" id="QUMU01000009">
    <property type="protein sequence ID" value="REG27838.1"/>
    <property type="molecule type" value="Genomic_DNA"/>
</dbReference>
<dbReference type="NCBIfam" id="TIGR00481">
    <property type="entry name" value="YbhB/YbcL family Raf kinase inhibitor-like protein"/>
    <property type="match status" value="1"/>
</dbReference>
<dbReference type="SUPFAM" id="SSF49777">
    <property type="entry name" value="PEBP-like"/>
    <property type="match status" value="1"/>
</dbReference>
<dbReference type="RefSeq" id="WP_047854678.1">
    <property type="nucleotide sequence ID" value="NZ_CP011509.1"/>
</dbReference>
<organism evidence="1 3">
    <name type="scientific">Archangium gephyra</name>
    <dbReference type="NCBI Taxonomy" id="48"/>
    <lineage>
        <taxon>Bacteria</taxon>
        <taxon>Pseudomonadati</taxon>
        <taxon>Myxococcota</taxon>
        <taxon>Myxococcia</taxon>
        <taxon>Myxococcales</taxon>
        <taxon>Cystobacterineae</taxon>
        <taxon>Archangiaceae</taxon>
        <taxon>Archangium</taxon>
    </lineage>
</organism>
<evidence type="ECO:0000313" key="4">
    <source>
        <dbReference type="Proteomes" id="UP000256345"/>
    </source>
</evidence>
<evidence type="ECO:0000313" key="3">
    <source>
        <dbReference type="Proteomes" id="UP000035579"/>
    </source>
</evidence>
<proteinExistence type="predicted"/>
<name>A0AAC8Q2J0_9BACT</name>
<protein>
    <recommendedName>
        <fullName evidence="5">YbhB/YbcL family Raf kinase inhibitor-like protein</fullName>
    </recommendedName>
</protein>
<evidence type="ECO:0008006" key="5">
    <source>
        <dbReference type="Google" id="ProtNLM"/>
    </source>
</evidence>
<keyword evidence="4" id="KW-1185">Reference proteome</keyword>
<dbReference type="PANTHER" id="PTHR30289">
    <property type="entry name" value="UNCHARACTERIZED PROTEIN YBCL-RELATED"/>
    <property type="match status" value="1"/>
</dbReference>
<dbReference type="Proteomes" id="UP000256345">
    <property type="component" value="Unassembled WGS sequence"/>
</dbReference>
<dbReference type="Proteomes" id="UP000035579">
    <property type="component" value="Chromosome"/>
</dbReference>
<sequence length="176" mass="20054">MPIPFQLTSPRFKDGETIPIAYTCEGDDLPPPLHWQGEPPGTRSFALVMQDPDAPDPGNPQTTWTHWVLYNLPPNIHDIPESMLPESLPTGAREALNDWKNLGYGGPCPPIGRHRYFYRVFALDTVLPDMGHATWKQLEAAMQGHILAQTELIGTYEKVQGFKDRQKEEVRHHRRH</sequence>
<dbReference type="Gene3D" id="3.90.280.10">
    <property type="entry name" value="PEBP-like"/>
    <property type="match status" value="1"/>
</dbReference>
<dbReference type="KEGG" id="age:AA314_01258"/>
<dbReference type="PANTHER" id="PTHR30289:SF1">
    <property type="entry name" value="PEBP (PHOSPHATIDYLETHANOLAMINE-BINDING PROTEIN) FAMILY PROTEIN"/>
    <property type="match status" value="1"/>
</dbReference>
<dbReference type="InterPro" id="IPR008914">
    <property type="entry name" value="PEBP"/>
</dbReference>
<gene>
    <name evidence="1" type="ORF">AA314_01258</name>
    <name evidence="2" type="ORF">ATI61_109175</name>
</gene>
<dbReference type="InterPro" id="IPR036610">
    <property type="entry name" value="PEBP-like_sf"/>
</dbReference>
<evidence type="ECO:0000313" key="1">
    <source>
        <dbReference type="EMBL" id="AKI99631.1"/>
    </source>
</evidence>
<evidence type="ECO:0000313" key="2">
    <source>
        <dbReference type="EMBL" id="REG27838.1"/>
    </source>
</evidence>
<dbReference type="AlphaFoldDB" id="A0AAC8Q2J0"/>
<dbReference type="CDD" id="cd00865">
    <property type="entry name" value="PEBP_bact_arch"/>
    <property type="match status" value="1"/>
</dbReference>
<dbReference type="Pfam" id="PF01161">
    <property type="entry name" value="PBP"/>
    <property type="match status" value="1"/>
</dbReference>
<dbReference type="InterPro" id="IPR005247">
    <property type="entry name" value="YbhB_YbcL/LppC-like"/>
</dbReference>
<dbReference type="EMBL" id="CP011509">
    <property type="protein sequence ID" value="AKI99631.1"/>
    <property type="molecule type" value="Genomic_DNA"/>
</dbReference>